<dbReference type="Pfam" id="PF02687">
    <property type="entry name" value="FtsX"/>
    <property type="match status" value="1"/>
</dbReference>
<proteinExistence type="inferred from homology"/>
<evidence type="ECO:0000256" key="2">
    <source>
        <dbReference type="ARBA" id="ARBA00005236"/>
    </source>
</evidence>
<evidence type="ECO:0000313" key="11">
    <source>
        <dbReference type="Proteomes" id="UP000020766"/>
    </source>
</evidence>
<evidence type="ECO:0000259" key="8">
    <source>
        <dbReference type="Pfam" id="PF02687"/>
    </source>
</evidence>
<dbReference type="InterPro" id="IPR003838">
    <property type="entry name" value="ABC3_permease_C"/>
</dbReference>
<keyword evidence="3" id="KW-1003">Cell membrane</keyword>
<evidence type="ECO:0000256" key="4">
    <source>
        <dbReference type="ARBA" id="ARBA00022692"/>
    </source>
</evidence>
<dbReference type="GO" id="GO:0098797">
    <property type="term" value="C:plasma membrane protein complex"/>
    <property type="evidence" value="ECO:0007669"/>
    <property type="project" value="TreeGrafter"/>
</dbReference>
<comment type="caution">
    <text evidence="10">The sequence shown here is derived from an EMBL/GenBank/DDBJ whole genome shotgun (WGS) entry which is preliminary data.</text>
</comment>
<name>A0A014NIV5_9BURK</name>
<gene>
    <name evidence="10" type="ORF">AX13_05330</name>
</gene>
<dbReference type="Pfam" id="PF12704">
    <property type="entry name" value="MacB_PCD"/>
    <property type="match status" value="1"/>
</dbReference>
<evidence type="ECO:0000256" key="3">
    <source>
        <dbReference type="ARBA" id="ARBA00022475"/>
    </source>
</evidence>
<feature type="transmembrane region" description="Helical" evidence="7">
    <location>
        <begin position="329"/>
        <end position="353"/>
    </location>
</feature>
<feature type="transmembrane region" description="Helical" evidence="7">
    <location>
        <begin position="373"/>
        <end position="395"/>
    </location>
</feature>
<reference evidence="10 11" key="1">
    <citation type="submission" date="2014-01" db="EMBL/GenBank/DDBJ databases">
        <title>Interspecies Systems Biology Uncovers Metabolites Affecting C. elegans Gene Expression and Life History Traits.</title>
        <authorList>
            <person name="Watson E."/>
            <person name="Macneil L.T."/>
            <person name="Ritter A.D."/>
            <person name="Yilmaz L.S."/>
            <person name="Rosebrock A.P."/>
            <person name="Caudy A.A."/>
            <person name="Walhout A.J."/>
        </authorList>
    </citation>
    <scope>NUCLEOTIDE SEQUENCE [LARGE SCALE GENOMIC DNA]</scope>
    <source>
        <strain evidence="10 11">DA1877</strain>
    </source>
</reference>
<evidence type="ECO:0000256" key="1">
    <source>
        <dbReference type="ARBA" id="ARBA00004651"/>
    </source>
</evidence>
<feature type="domain" description="MacB-like periplasmic core" evidence="9">
    <location>
        <begin position="25"/>
        <end position="256"/>
    </location>
</feature>
<comment type="similarity">
    <text evidence="2">Belongs to the ABC-4 integral membrane protein family. LolC/E subfamily.</text>
</comment>
<keyword evidence="6 7" id="KW-0472">Membrane</keyword>
<dbReference type="PATRIC" id="fig|1457173.3.peg.2743"/>
<accession>A0A014NIV5</accession>
<sequence length="411" mass="43686">MAVRMPWGFEWQVALRFLREGRMQSLMIVAGVAAGVAVVTYITALIHGLQANTVRKTLGTQAHISLRAPEDVVTPLPRPAVGDAVLLSDTQPRAQRLRSVANWQQLLPVLEREPGVIAVSPMVSGAGLALRGEASQSIALMGVELERYQRIVNLREKLVAGAWGLAPGEAMIGTELAADLGVRPGDRFTIATGAVNEPVRVTALLDLGLKDLNRRTVIIPLRSAQSLLGVPGGATVLEMQVADVWQADAIARQLRARYDYDVESWQDTNAQLLSALNAQTISTTVIRVVVLVVVVLGIASVLVVSVVQKRREIGILRAMGTTRGQVLRVFLLQGAVVGALGSVGGVLLSWAMVQLFTTLARSAEGGALFEIHLTLPDALSAALIATVCGVLAAVVPARRAASMDPAQAIRM</sequence>
<comment type="subcellular location">
    <subcellularLocation>
        <location evidence="1">Cell membrane</location>
        <topology evidence="1">Multi-pass membrane protein</topology>
    </subcellularLocation>
</comment>
<dbReference type="AlphaFoldDB" id="A0A014NIV5"/>
<dbReference type="InterPro" id="IPR051447">
    <property type="entry name" value="Lipoprotein-release_system"/>
</dbReference>
<feature type="transmembrane region" description="Helical" evidence="7">
    <location>
        <begin position="26"/>
        <end position="49"/>
    </location>
</feature>
<dbReference type="STRING" id="225991.MA05_16945"/>
<dbReference type="PANTHER" id="PTHR30489">
    <property type="entry name" value="LIPOPROTEIN-RELEASING SYSTEM TRANSMEMBRANE PROTEIN LOLE"/>
    <property type="match status" value="1"/>
</dbReference>
<keyword evidence="11" id="KW-1185">Reference proteome</keyword>
<evidence type="ECO:0000259" key="9">
    <source>
        <dbReference type="Pfam" id="PF12704"/>
    </source>
</evidence>
<dbReference type="Proteomes" id="UP000020766">
    <property type="component" value="Unassembled WGS sequence"/>
</dbReference>
<organism evidence="10 11">
    <name type="scientific">Comamonas aquatica DA1877</name>
    <dbReference type="NCBI Taxonomy" id="1457173"/>
    <lineage>
        <taxon>Bacteria</taxon>
        <taxon>Pseudomonadati</taxon>
        <taxon>Pseudomonadota</taxon>
        <taxon>Betaproteobacteria</taxon>
        <taxon>Burkholderiales</taxon>
        <taxon>Comamonadaceae</taxon>
        <taxon>Comamonas</taxon>
    </lineage>
</organism>
<feature type="domain" description="ABC3 transporter permease C-terminal" evidence="8">
    <location>
        <begin position="287"/>
        <end position="405"/>
    </location>
</feature>
<keyword evidence="5 7" id="KW-1133">Transmembrane helix</keyword>
<dbReference type="GO" id="GO:0044874">
    <property type="term" value="P:lipoprotein localization to outer membrane"/>
    <property type="evidence" value="ECO:0007669"/>
    <property type="project" value="TreeGrafter"/>
</dbReference>
<dbReference type="PANTHER" id="PTHR30489:SF0">
    <property type="entry name" value="LIPOPROTEIN-RELEASING SYSTEM TRANSMEMBRANE PROTEIN LOLE"/>
    <property type="match status" value="1"/>
</dbReference>
<dbReference type="EMBL" id="JBOK01000017">
    <property type="protein sequence ID" value="EXU79353.1"/>
    <property type="molecule type" value="Genomic_DNA"/>
</dbReference>
<keyword evidence="4 7" id="KW-0812">Transmembrane</keyword>
<evidence type="ECO:0000256" key="6">
    <source>
        <dbReference type="ARBA" id="ARBA00023136"/>
    </source>
</evidence>
<evidence type="ECO:0000256" key="7">
    <source>
        <dbReference type="SAM" id="Phobius"/>
    </source>
</evidence>
<feature type="transmembrane region" description="Helical" evidence="7">
    <location>
        <begin position="285"/>
        <end position="308"/>
    </location>
</feature>
<protein>
    <submittedName>
        <fullName evidence="10">Membrane protein</fullName>
    </submittedName>
</protein>
<dbReference type="InterPro" id="IPR025857">
    <property type="entry name" value="MacB_PCD"/>
</dbReference>
<dbReference type="RefSeq" id="WP_043385375.1">
    <property type="nucleotide sequence ID" value="NZ_JBOK01000017.1"/>
</dbReference>
<evidence type="ECO:0000313" key="10">
    <source>
        <dbReference type="EMBL" id="EXU79353.1"/>
    </source>
</evidence>
<evidence type="ECO:0000256" key="5">
    <source>
        <dbReference type="ARBA" id="ARBA00022989"/>
    </source>
</evidence>